<organism evidence="2 3">
    <name type="scientific">Biomphalaria glabrata</name>
    <name type="common">Bloodfluke planorb</name>
    <name type="synonym">Freshwater snail</name>
    <dbReference type="NCBI Taxonomy" id="6526"/>
    <lineage>
        <taxon>Eukaryota</taxon>
        <taxon>Metazoa</taxon>
        <taxon>Spiralia</taxon>
        <taxon>Lophotrochozoa</taxon>
        <taxon>Mollusca</taxon>
        <taxon>Gastropoda</taxon>
        <taxon>Heterobranchia</taxon>
        <taxon>Euthyneura</taxon>
        <taxon>Panpulmonata</taxon>
        <taxon>Hygrophila</taxon>
        <taxon>Lymnaeoidea</taxon>
        <taxon>Planorbidae</taxon>
        <taxon>Biomphalaria</taxon>
    </lineage>
</organism>
<dbReference type="Proteomes" id="UP000076420">
    <property type="component" value="Unassembled WGS sequence"/>
</dbReference>
<evidence type="ECO:0000313" key="3">
    <source>
        <dbReference type="Proteomes" id="UP000076420"/>
    </source>
</evidence>
<feature type="region of interest" description="Disordered" evidence="1">
    <location>
        <begin position="177"/>
        <end position="207"/>
    </location>
</feature>
<proteinExistence type="predicted"/>
<accession>A0A2C9LIZ0</accession>
<feature type="compositionally biased region" description="Polar residues" evidence="1">
    <location>
        <begin position="179"/>
        <end position="192"/>
    </location>
</feature>
<dbReference type="AlphaFoldDB" id="A0A2C9LIZ0"/>
<evidence type="ECO:0000256" key="1">
    <source>
        <dbReference type="SAM" id="MobiDB-lite"/>
    </source>
</evidence>
<feature type="compositionally biased region" description="Acidic residues" evidence="1">
    <location>
        <begin position="95"/>
        <end position="107"/>
    </location>
</feature>
<dbReference type="VEuPathDB" id="VectorBase:BGLB031709"/>
<evidence type="ECO:0000313" key="2">
    <source>
        <dbReference type="EnsemblMetazoa" id="BGLB031709-PA"/>
    </source>
</evidence>
<protein>
    <submittedName>
        <fullName evidence="2">Uncharacterized protein</fullName>
    </submittedName>
</protein>
<gene>
    <name evidence="2" type="primary">106061262</name>
</gene>
<dbReference type="VEuPathDB" id="VectorBase:BGLAX_041231"/>
<feature type="region of interest" description="Disordered" evidence="1">
    <location>
        <begin position="1"/>
        <end position="153"/>
    </location>
</feature>
<dbReference type="KEGG" id="bgt:106061262"/>
<name>A0A2C9LIZ0_BIOGL</name>
<reference evidence="2" key="1">
    <citation type="submission" date="2020-05" db="UniProtKB">
        <authorList>
            <consortium name="EnsemblMetazoa"/>
        </authorList>
    </citation>
    <scope>IDENTIFICATION</scope>
    <source>
        <strain evidence="2">BB02</strain>
    </source>
</reference>
<dbReference type="EnsemblMetazoa" id="BGLB031709-RA">
    <property type="protein sequence ID" value="BGLB031709-PA"/>
    <property type="gene ID" value="BGLB031709"/>
</dbReference>
<feature type="compositionally biased region" description="Pro residues" evidence="1">
    <location>
        <begin position="143"/>
        <end position="152"/>
    </location>
</feature>
<sequence length="207" mass="22928">MCTSNSKTDQENAEFAYKPVAKGRLHDESYRRGLDSTDARPDAKISERSPGGDHENPRKPDVEDDGHLHNESHRQSLKPTGDWSDTEARERGPDGGEESQMEPEAEDEVKCYQPAPQACPPDKAEDDDLSHNSLSCGFETHPSPSPQSPMKPPLWSTILVIPALTSYTSPCVNWLPSVPNRQESDATTTSLQQEDDQLEEKKKAAFA</sequence>
<feature type="compositionally biased region" description="Basic and acidic residues" evidence="1">
    <location>
        <begin position="24"/>
        <end position="74"/>
    </location>
</feature>